<evidence type="ECO:0000313" key="2">
    <source>
        <dbReference type="EMBL" id="KAE8755108.1"/>
    </source>
</evidence>
<dbReference type="EMBL" id="VOSW01000099">
    <property type="protein sequence ID" value="KAE8755108.1"/>
    <property type="molecule type" value="Genomic_DNA"/>
</dbReference>
<protein>
    <recommendedName>
        <fullName evidence="4">DUF930 domain-containing protein</fullName>
    </recommendedName>
</protein>
<keyword evidence="1" id="KW-0732">Signal</keyword>
<feature type="signal peptide" evidence="1">
    <location>
        <begin position="1"/>
        <end position="22"/>
    </location>
</feature>
<dbReference type="Proteomes" id="UP000463700">
    <property type="component" value="Unassembled WGS sequence"/>
</dbReference>
<evidence type="ECO:0008006" key="4">
    <source>
        <dbReference type="Google" id="ProtNLM"/>
    </source>
</evidence>
<organism evidence="2 3">
    <name type="scientific">Paraburkholderia madseniana</name>
    <dbReference type="NCBI Taxonomy" id="2599607"/>
    <lineage>
        <taxon>Bacteria</taxon>
        <taxon>Pseudomonadati</taxon>
        <taxon>Pseudomonadota</taxon>
        <taxon>Betaproteobacteria</taxon>
        <taxon>Burkholderiales</taxon>
        <taxon>Burkholderiaceae</taxon>
        <taxon>Paraburkholderia</taxon>
    </lineage>
</organism>
<feature type="chain" id="PRO_5026656439" description="DUF930 domain-containing protein" evidence="1">
    <location>
        <begin position="23"/>
        <end position="139"/>
    </location>
</feature>
<comment type="caution">
    <text evidence="2">The sequence shown here is derived from an EMBL/GenBank/DDBJ whole genome shotgun (WGS) entry which is preliminary data.</text>
</comment>
<evidence type="ECO:0000313" key="3">
    <source>
        <dbReference type="Proteomes" id="UP000463700"/>
    </source>
</evidence>
<reference evidence="2 3" key="1">
    <citation type="journal article" date="2020" name="Int. J. Syst. Evol. Microbiol.">
        <title>Paraburkholderia madseniana sp. nov., a phenolic acid-degrading bacterium isolated from acidic forest soil.</title>
        <authorList>
            <person name="Wilhelm R.C."/>
            <person name="Murphy S.J.L."/>
            <person name="Feriancek N.M."/>
            <person name="Karasz D.C."/>
            <person name="DeRito C.M."/>
            <person name="Newman J.D."/>
            <person name="Buckley D.H."/>
        </authorList>
    </citation>
    <scope>NUCLEOTIDE SEQUENCE [LARGE SCALE GENOMIC DNA]</scope>
    <source>
        <strain evidence="2 3">RP11</strain>
    </source>
</reference>
<gene>
    <name evidence="2" type="ORF">FSO04_36095</name>
</gene>
<sequence>MQTRRMLAETLILMLATTVAHAQAPAPLSSAQQQRIAHAVQSLKSPAERRLAMRWSDAKQVAEWLCRPAAYRQLQKAHPGIERVFLGLGGKYDLRLIGNRELTGVGEARTADGWKTFSFTCELDPQSGNVVKFAEKIEP</sequence>
<name>A0A6N6W5C5_9BURK</name>
<dbReference type="OrthoDB" id="122556at2"/>
<evidence type="ECO:0000256" key="1">
    <source>
        <dbReference type="SAM" id="SignalP"/>
    </source>
</evidence>
<dbReference type="RefSeq" id="WP_154566284.1">
    <property type="nucleotide sequence ID" value="NZ_VOSW01000099.1"/>
</dbReference>
<proteinExistence type="predicted"/>
<accession>A0A6N6W5C5</accession>
<dbReference type="AlphaFoldDB" id="A0A6N6W5C5"/>